<feature type="transmembrane region" description="Helical" evidence="1">
    <location>
        <begin position="12"/>
        <end position="34"/>
    </location>
</feature>
<accession>A0AAP7CKY8</accession>
<gene>
    <name evidence="2" type="ORF">HHE94_16375</name>
</gene>
<dbReference type="RefSeq" id="WP_169045002.1">
    <property type="nucleotide sequence ID" value="NZ_JABBYB010000011.1"/>
</dbReference>
<comment type="caution">
    <text evidence="2">The sequence shown here is derived from an EMBL/GenBank/DDBJ whole genome shotgun (WGS) entry which is preliminary data.</text>
</comment>
<proteinExistence type="predicted"/>
<feature type="transmembrane region" description="Helical" evidence="1">
    <location>
        <begin position="46"/>
        <end position="73"/>
    </location>
</feature>
<dbReference type="EMBL" id="JABBYB010000011">
    <property type="protein sequence ID" value="NMP04282.1"/>
    <property type="molecule type" value="Genomic_DNA"/>
</dbReference>
<dbReference type="Proteomes" id="UP000549590">
    <property type="component" value="Unassembled WGS sequence"/>
</dbReference>
<keyword evidence="1" id="KW-0812">Transmembrane</keyword>
<evidence type="ECO:0000313" key="3">
    <source>
        <dbReference type="Proteomes" id="UP000549590"/>
    </source>
</evidence>
<evidence type="ECO:0000256" key="1">
    <source>
        <dbReference type="SAM" id="Phobius"/>
    </source>
</evidence>
<reference evidence="2 3" key="1">
    <citation type="submission" date="2020-04" db="EMBL/GenBank/DDBJ databases">
        <title>Genome sequencing and assembly of Pseudoalteromonas arctica.</title>
        <authorList>
            <person name="Cook G.M."/>
        </authorList>
    </citation>
    <scope>NUCLEOTIDE SEQUENCE [LARGE SCALE GENOMIC DNA]</scope>
    <source>
        <strain evidence="2 3">NEC-BIFX-2020_001</strain>
    </source>
</reference>
<feature type="transmembrane region" description="Helical" evidence="1">
    <location>
        <begin position="85"/>
        <end position="106"/>
    </location>
</feature>
<name>A0AAP7CKY8_9GAMM</name>
<organism evidence="2 3">
    <name type="scientific">Pseudoalteromonas arctica</name>
    <dbReference type="NCBI Taxonomy" id="394751"/>
    <lineage>
        <taxon>Bacteria</taxon>
        <taxon>Pseudomonadati</taxon>
        <taxon>Pseudomonadota</taxon>
        <taxon>Gammaproteobacteria</taxon>
        <taxon>Alteromonadales</taxon>
        <taxon>Pseudoalteromonadaceae</taxon>
        <taxon>Pseudoalteromonas</taxon>
    </lineage>
</organism>
<dbReference type="AlphaFoldDB" id="A0AAP7CKY8"/>
<protein>
    <submittedName>
        <fullName evidence="2">Uncharacterized protein</fullName>
    </submittedName>
</protein>
<keyword evidence="1" id="KW-0472">Membrane</keyword>
<sequence>MELSFQTESVALLFLVLFSLTVLPVKIGATVFGATNNEFKYCAISVFLGTLIAIICSKLIGGFSGLLAGYIGVSIVYSRVLGLSLSWSFLFTFGIFFIQVATAQALTKFGIFT</sequence>
<evidence type="ECO:0000313" key="2">
    <source>
        <dbReference type="EMBL" id="NMP04282.1"/>
    </source>
</evidence>
<keyword evidence="1" id="KW-1133">Transmembrane helix</keyword>